<reference evidence="9 10" key="1">
    <citation type="journal article" date="2009" name="Int. J. Syst. Evol. Microbiol.">
        <title>Nocardioides caeni sp. nov., isolated from wastewater.</title>
        <authorList>
            <person name="Yoon J.H."/>
            <person name="Kang S.J."/>
            <person name="Park S."/>
            <person name="Kim W."/>
            <person name="Oh T.K."/>
        </authorList>
    </citation>
    <scope>NUCLEOTIDE SEQUENCE [LARGE SCALE GENOMIC DNA]</scope>
    <source>
        <strain evidence="9 10">DSM 23134</strain>
    </source>
</reference>
<dbReference type="PROSITE" id="PS50847">
    <property type="entry name" value="GRAM_POS_ANCHORING"/>
    <property type="match status" value="1"/>
</dbReference>
<keyword evidence="6" id="KW-0472">Membrane</keyword>
<feature type="region of interest" description="Disordered" evidence="5">
    <location>
        <begin position="31"/>
        <end position="117"/>
    </location>
</feature>
<keyword evidence="10" id="KW-1185">Reference proteome</keyword>
<keyword evidence="3 7" id="KW-0732">Signal</keyword>
<gene>
    <name evidence="9" type="ORF">E9934_10965</name>
</gene>
<evidence type="ECO:0000313" key="9">
    <source>
        <dbReference type="EMBL" id="THV12903.1"/>
    </source>
</evidence>
<keyword evidence="6" id="KW-0812">Transmembrane</keyword>
<proteinExistence type="predicted"/>
<dbReference type="PANTHER" id="PTHR24273:SF32">
    <property type="entry name" value="HYALIN"/>
    <property type="match status" value="1"/>
</dbReference>
<feature type="chain" id="PRO_5020195810" evidence="7">
    <location>
        <begin position="33"/>
        <end position="540"/>
    </location>
</feature>
<evidence type="ECO:0000256" key="4">
    <source>
        <dbReference type="ARBA" id="ARBA00023088"/>
    </source>
</evidence>
<sequence>MLPPSRRIRRSSALAAAALALLASLSPTTALAEDIGPGSGPAAGSEVEPTPTPTPEPTPTPTPEPTPDPTPEPSPEPAPTPTQEPAPAPAEGDAPPPASTTEDESAPVVPTPQQAPGPVVVSGDDSIVVEATSAAGADVPIQFSISGGWTDSPVVVGACALSDEPVDSVWDFLDLDFLGYTFGTSFSTVEELAVGTYYGGCMWAPFSLANLFQYKFHSFTIEVKDPLPTVTVPADLNAVAVDADGAPVDFSVTGNDVIDGDLPVTCLKPGDVPVVSGDVLAIGTTTVTCSVVNSRDVEASDSFDVTVTAPQPTVSVPADALLEATGPAGAALDFTVTGADFTGAALTPTCRLTDGAPEDVVVTGATFPLGSTSVTCSVEDAWAGTADAAFVVEVVDTTGPVLDLPDDITVEATGPSGAAVEFVATATDLVVGPVPVTCTPASGSVFALGVTEVSCSATDEQAPILLRAPAVSDSFTVTVVEADEPGNVGGDTDTDDGTSDDGEVAAAEALPETGAPSLALPALLAGLLLLAGAALVRRRA</sequence>
<evidence type="ECO:0000259" key="8">
    <source>
        <dbReference type="PROSITE" id="PS50847"/>
    </source>
</evidence>
<dbReference type="RefSeq" id="WP_136562937.1">
    <property type="nucleotide sequence ID" value="NZ_BAABLS010000004.1"/>
</dbReference>
<feature type="compositionally biased region" description="Pro residues" evidence="5">
    <location>
        <begin position="50"/>
        <end position="98"/>
    </location>
</feature>
<protein>
    <submittedName>
        <fullName evidence="9">LPXTG cell wall anchor domain-containing protein</fullName>
    </submittedName>
</protein>
<dbReference type="PANTHER" id="PTHR24273">
    <property type="entry name" value="FI04643P-RELATED"/>
    <property type="match status" value="1"/>
</dbReference>
<dbReference type="InterPro" id="IPR019931">
    <property type="entry name" value="LPXTG_anchor"/>
</dbReference>
<feature type="signal peptide" evidence="7">
    <location>
        <begin position="1"/>
        <end position="32"/>
    </location>
</feature>
<dbReference type="Proteomes" id="UP000307087">
    <property type="component" value="Unassembled WGS sequence"/>
</dbReference>
<feature type="compositionally biased region" description="Acidic residues" evidence="5">
    <location>
        <begin position="492"/>
        <end position="502"/>
    </location>
</feature>
<dbReference type="EMBL" id="STGW01000006">
    <property type="protein sequence ID" value="THV12903.1"/>
    <property type="molecule type" value="Genomic_DNA"/>
</dbReference>
<evidence type="ECO:0000256" key="7">
    <source>
        <dbReference type="SAM" id="SignalP"/>
    </source>
</evidence>
<evidence type="ECO:0000256" key="6">
    <source>
        <dbReference type="SAM" id="Phobius"/>
    </source>
</evidence>
<dbReference type="AlphaFoldDB" id="A0A4S8N916"/>
<feature type="region of interest" description="Disordered" evidence="5">
    <location>
        <begin position="483"/>
        <end position="502"/>
    </location>
</feature>
<evidence type="ECO:0000256" key="2">
    <source>
        <dbReference type="ARBA" id="ARBA00022525"/>
    </source>
</evidence>
<dbReference type="NCBIfam" id="TIGR01167">
    <property type="entry name" value="LPXTG_anchor"/>
    <property type="match status" value="1"/>
</dbReference>
<keyword evidence="1" id="KW-0134">Cell wall</keyword>
<evidence type="ECO:0000313" key="10">
    <source>
        <dbReference type="Proteomes" id="UP000307087"/>
    </source>
</evidence>
<comment type="caution">
    <text evidence="9">The sequence shown here is derived from an EMBL/GenBank/DDBJ whole genome shotgun (WGS) entry which is preliminary data.</text>
</comment>
<evidence type="ECO:0000256" key="1">
    <source>
        <dbReference type="ARBA" id="ARBA00022512"/>
    </source>
</evidence>
<keyword evidence="6" id="KW-1133">Transmembrane helix</keyword>
<keyword evidence="4" id="KW-0572">Peptidoglycan-anchor</keyword>
<keyword evidence="2" id="KW-0964">Secreted</keyword>
<feature type="transmembrane region" description="Helical" evidence="6">
    <location>
        <begin position="518"/>
        <end position="536"/>
    </location>
</feature>
<evidence type="ECO:0000256" key="5">
    <source>
        <dbReference type="SAM" id="MobiDB-lite"/>
    </source>
</evidence>
<name>A0A4S8N916_9ACTN</name>
<organism evidence="9 10">
    <name type="scientific">Nocardioides caeni</name>
    <dbReference type="NCBI Taxonomy" id="574700"/>
    <lineage>
        <taxon>Bacteria</taxon>
        <taxon>Bacillati</taxon>
        <taxon>Actinomycetota</taxon>
        <taxon>Actinomycetes</taxon>
        <taxon>Propionibacteriales</taxon>
        <taxon>Nocardioidaceae</taxon>
        <taxon>Nocardioides</taxon>
    </lineage>
</organism>
<feature type="domain" description="Gram-positive cocci surface proteins LPxTG" evidence="8">
    <location>
        <begin position="510"/>
        <end position="540"/>
    </location>
</feature>
<evidence type="ECO:0000256" key="3">
    <source>
        <dbReference type="ARBA" id="ARBA00022729"/>
    </source>
</evidence>
<accession>A0A4S8N916</accession>